<organism evidence="1 2">
    <name type="scientific">Mariprofundus aestuarium</name>
    <dbReference type="NCBI Taxonomy" id="1921086"/>
    <lineage>
        <taxon>Bacteria</taxon>
        <taxon>Pseudomonadati</taxon>
        <taxon>Pseudomonadota</taxon>
        <taxon>Candidatius Mariprofundia</taxon>
        <taxon>Mariprofundales</taxon>
        <taxon>Mariprofundaceae</taxon>
        <taxon>Mariprofundus</taxon>
    </lineage>
</organism>
<dbReference type="KEGG" id="maes:Ga0123461_0774"/>
<evidence type="ECO:0000313" key="1">
    <source>
        <dbReference type="EMBL" id="ATX79194.1"/>
    </source>
</evidence>
<evidence type="ECO:0008006" key="3">
    <source>
        <dbReference type="Google" id="ProtNLM"/>
    </source>
</evidence>
<proteinExistence type="predicted"/>
<accession>A0A2K8L2K8</accession>
<dbReference type="AlphaFoldDB" id="A0A2K8L2K8"/>
<dbReference type="EMBL" id="CP018799">
    <property type="protein sequence ID" value="ATX79194.1"/>
    <property type="molecule type" value="Genomic_DNA"/>
</dbReference>
<keyword evidence="2" id="KW-1185">Reference proteome</keyword>
<dbReference type="Proteomes" id="UP000231701">
    <property type="component" value="Chromosome"/>
</dbReference>
<evidence type="ECO:0000313" key="2">
    <source>
        <dbReference type="Proteomes" id="UP000231701"/>
    </source>
</evidence>
<reference evidence="1 2" key="1">
    <citation type="submission" date="2016-12" db="EMBL/GenBank/DDBJ databases">
        <title>Isolation and genomic insights into novel planktonic Zetaproteobacteria from stratified waters of the Chesapeake Bay.</title>
        <authorList>
            <person name="McAllister S.M."/>
            <person name="Kato S."/>
            <person name="Chan C.S."/>
            <person name="Chiu B.K."/>
            <person name="Field E.K."/>
        </authorList>
    </citation>
    <scope>NUCLEOTIDE SEQUENCE [LARGE SCALE GENOMIC DNA]</scope>
    <source>
        <strain evidence="1 2">CP-5</strain>
    </source>
</reference>
<name>A0A2K8L2K8_MARES</name>
<protein>
    <recommendedName>
        <fullName evidence="3">SpoIIAA-like</fullName>
    </recommendedName>
</protein>
<gene>
    <name evidence="1" type="ORF">Ga0123461_0774</name>
</gene>
<sequence>MPAKHDIDNAKKLILTIWRGEASDNELIAAMTRYQQEIRCIRDYQLYNELLDFSHTTKFDLTTKGIKEIGKIAQQSDRPDVQTKVAIVVNSALSFGLSEMYISYRNLLPNSNKELKAFKKRTEALDWLTHTDDTNNS</sequence>
<dbReference type="RefSeq" id="WP_157819211.1">
    <property type="nucleotide sequence ID" value="NZ_CP018799.1"/>
</dbReference>
<dbReference type="OrthoDB" id="5296391at2"/>